<keyword evidence="3" id="KW-1185">Reference proteome</keyword>
<name>A0ABV9NJF9_9GAMM</name>
<evidence type="ECO:0000313" key="2">
    <source>
        <dbReference type="EMBL" id="MFC4728151.1"/>
    </source>
</evidence>
<protein>
    <recommendedName>
        <fullName evidence="4">Lipoprotein</fullName>
    </recommendedName>
</protein>
<keyword evidence="1" id="KW-0732">Signal</keyword>
<feature type="chain" id="PRO_5047225160" description="Lipoprotein" evidence="1">
    <location>
        <begin position="23"/>
        <end position="161"/>
    </location>
</feature>
<dbReference type="EMBL" id="JBHSGG010000023">
    <property type="protein sequence ID" value="MFC4728151.1"/>
    <property type="molecule type" value="Genomic_DNA"/>
</dbReference>
<proteinExistence type="predicted"/>
<accession>A0ABV9NJF9</accession>
<comment type="caution">
    <text evidence="2">The sequence shown here is derived from an EMBL/GenBank/DDBJ whole genome shotgun (WGS) entry which is preliminary data.</text>
</comment>
<reference evidence="3" key="1">
    <citation type="journal article" date="2019" name="Int. J. Syst. Evol. Microbiol.">
        <title>The Global Catalogue of Microorganisms (GCM) 10K type strain sequencing project: providing services to taxonomists for standard genome sequencing and annotation.</title>
        <authorList>
            <consortium name="The Broad Institute Genomics Platform"/>
            <consortium name="The Broad Institute Genome Sequencing Center for Infectious Disease"/>
            <person name="Wu L."/>
            <person name="Ma J."/>
        </authorList>
    </citation>
    <scope>NUCLEOTIDE SEQUENCE [LARGE SCALE GENOMIC DNA]</scope>
    <source>
        <strain evidence="3">CGMCC 1.13574</strain>
    </source>
</reference>
<evidence type="ECO:0000256" key="1">
    <source>
        <dbReference type="SAM" id="SignalP"/>
    </source>
</evidence>
<evidence type="ECO:0008006" key="4">
    <source>
        <dbReference type="Google" id="ProtNLM"/>
    </source>
</evidence>
<dbReference type="Proteomes" id="UP001595892">
    <property type="component" value="Unassembled WGS sequence"/>
</dbReference>
<organism evidence="2 3">
    <name type="scientific">Coralloluteibacterium thermophilum</name>
    <dbReference type="NCBI Taxonomy" id="2707049"/>
    <lineage>
        <taxon>Bacteria</taxon>
        <taxon>Pseudomonadati</taxon>
        <taxon>Pseudomonadota</taxon>
        <taxon>Gammaproteobacteria</taxon>
        <taxon>Lysobacterales</taxon>
        <taxon>Lysobacteraceae</taxon>
        <taxon>Coralloluteibacterium</taxon>
    </lineage>
</organism>
<feature type="signal peptide" evidence="1">
    <location>
        <begin position="1"/>
        <end position="22"/>
    </location>
</feature>
<dbReference type="RefSeq" id="WP_377004173.1">
    <property type="nucleotide sequence ID" value="NZ_JBHSGG010000023.1"/>
</dbReference>
<sequence length="161" mass="17192">MKPFLFAVALFALAGCSSTSPVRDTSGDITPYDAIQLAAAAAPGGVPGTFDMRIQAAGSQGGNTYLNTEHDYRDQRNLTLALPPGITQELEARLGADPKTALLGKRLRVTGEARRITIWFFDGEGRPTGKYYYQTHVLVSGADQIEVVGWAGQVVAAVPPR</sequence>
<evidence type="ECO:0000313" key="3">
    <source>
        <dbReference type="Proteomes" id="UP001595892"/>
    </source>
</evidence>
<dbReference type="PROSITE" id="PS51257">
    <property type="entry name" value="PROKAR_LIPOPROTEIN"/>
    <property type="match status" value="1"/>
</dbReference>
<gene>
    <name evidence="2" type="ORF">ACFO3Q_08225</name>
</gene>